<dbReference type="EMBL" id="CP026115">
    <property type="protein sequence ID" value="QHG64568.2"/>
    <property type="molecule type" value="Genomic_DNA"/>
</dbReference>
<proteinExistence type="predicted"/>
<dbReference type="Pfam" id="PF18276">
    <property type="entry name" value="TcA_TcB_BD"/>
    <property type="match status" value="1"/>
</dbReference>
<name>A0A6I6XT54_PSEPU</name>
<organism evidence="4 5">
    <name type="scientific">Pseudomonas putida</name>
    <name type="common">Arthrobacter siderocapsulatus</name>
    <dbReference type="NCBI Taxonomy" id="303"/>
    <lineage>
        <taxon>Bacteria</taxon>
        <taxon>Pseudomonadati</taxon>
        <taxon>Pseudomonadota</taxon>
        <taxon>Gammaproteobacteria</taxon>
        <taxon>Pseudomonadales</taxon>
        <taxon>Pseudomonadaceae</taxon>
        <taxon>Pseudomonas</taxon>
    </lineage>
</organism>
<gene>
    <name evidence="4" type="ORF">C2H86_09145</name>
</gene>
<dbReference type="Pfam" id="PF18413">
    <property type="entry name" value="Neuraminidase"/>
    <property type="match status" value="1"/>
</dbReference>
<feature type="domain" description="ABC toxin N-terminal" evidence="3">
    <location>
        <begin position="1"/>
        <end position="37"/>
    </location>
</feature>
<protein>
    <submittedName>
        <fullName evidence="4">Uncharacterized protein</fullName>
    </submittedName>
</protein>
<feature type="domain" description="Tc toxin complex TcA C-terminal TcB-binding" evidence="1">
    <location>
        <begin position="1072"/>
        <end position="1381"/>
    </location>
</feature>
<dbReference type="InterPro" id="IPR041079">
    <property type="entry name" value="Neuraminidase-like"/>
</dbReference>
<reference evidence="4 5" key="1">
    <citation type="submission" date="2020-02" db="EMBL/GenBank/DDBJ databases">
        <title>Pseudomonas Putida W5 Complete Genome Assembly.</title>
        <authorList>
            <person name="Yuan Z.-C."/>
            <person name="Shaw G.A."/>
            <person name="Cusano A.D."/>
            <person name="Caddey B.J."/>
            <person name="Weselowski B.J."/>
        </authorList>
    </citation>
    <scope>NUCLEOTIDE SEQUENCE [LARGE SCALE GENOMIC DNA]</scope>
    <source>
        <strain evidence="4 5">W5</strain>
    </source>
</reference>
<evidence type="ECO:0000259" key="3">
    <source>
        <dbReference type="Pfam" id="PF20220"/>
    </source>
</evidence>
<evidence type="ECO:0000313" key="4">
    <source>
        <dbReference type="EMBL" id="QHG64568.2"/>
    </source>
</evidence>
<accession>A0A6I6XT54</accession>
<dbReference type="Proteomes" id="UP000464480">
    <property type="component" value="Chromosome"/>
</dbReference>
<evidence type="ECO:0000313" key="5">
    <source>
        <dbReference type="Proteomes" id="UP000464480"/>
    </source>
</evidence>
<feature type="domain" description="Neuraminidase-like" evidence="2">
    <location>
        <begin position="69"/>
        <end position="215"/>
    </location>
</feature>
<evidence type="ECO:0000259" key="2">
    <source>
        <dbReference type="Pfam" id="PF18413"/>
    </source>
</evidence>
<sequence>MANYSIWAAYQMLEDYPENYIRPELRLDKTELFQGLENELAQGKITDAAAQKALVNYLNGYEFQNSIRVQSAYIDYAGPQQDEGKFPGYTFANSDYYLLGHDAASPPKYYWRKVKARLDQESTYMQPDAWSEWKAIGMPAAAQVVEARLVLLCGRLHLVWLQYEAPREIQQVDEEVDKERYAFKVQLMYLGLDNQWSTPELLISKDSDVDKGKDPLENTTHRLLALAVGKAHGSDDQLYVAWVNDKTLIGQVQRDVLKRAATEAIDTDDLEKLLDVFADPDGGLAFQRRITNARKEPVSVKPQPGNDPYLSVVVLLEAHPGETYTLHVRGRSTKVLPVPVPAAVYLSNGGALVNLNWMRVDVRTGPSGALLLRCITASKPTFEELALQHEGKPVTSLLSNAFKMRNFGWYEAQVDLAAFDIQLLGYEASTIRQGAGFTFSVDGSSTRALAYPGNFITGLAEKMATRDMTVTIGDTAFAAQQLTLNGRATSAWRSLELDKEASSIKVKFASASDESAQFEVGLGSMINDGKPPTIARQTSGTDFLVVNLHKAGSEYRTVTSRLNSQHVTDLINRAQASPQAVFAWDAQLLQEPAFDPKGGSGIYQGWQRADDDPKLEFFDANGLYLRELFFHVPHLIASRLQEEERFEDARRWLGLVFDPQGKQAQTEQAGVDYWSCAWLLQDDTQAAGLEHELADPHAIALHAPSHYRKAVFMQQVQLLIGEADLLYRRQTRDSLANAWLLYNMAADLMGEAPTARAIDTWQPKPVEELLQGSRAGELRLLEHAHVVQPADLPKQLETFVWAGVAAHPAFRAPVNQQLLDTWGVLARRFHNLRHFLTLEGNPMQLPLYEAPANPFDLLLARMGGNASLAHLQGYRTVVPPYRFRTLVAKAQETVATLIQFGEQLRGFMEMRDRSEQEELQFKHAANIAIFAINIQQQLHLQQSKNLEVLTEQHAASELRCKHYKALYDENVSAREISAMVVHGASSIATTVGSALIGSGYLANTPPVIYGMSNGGHQPGNPMIALGTKMYAAGSAGELIAKTIQDSEMYRRRRQEWDLQYKLAMKEKDVLDKQLEAQIHATSAAFAAEQHSWKVMAQALEMYRFYQTKSTSEDLYSWLRSQARAWLATLFDVAVSLCNSAEACWQYETGNYDKRIIRTPVWQADRWGLNAGAELRLDLQRLEAEALLRNERHLEIRKTVSLQALLVGDEPLLFDKRGEPIKNWLDLLDVLGEDGELAFNLSQSLYDQDYPGHYMRRLHSVAVSLPALLGPYQNIRATLTQTQSRLLIRPDIEGVYFLTPQAQRNGDGSNVMMSLRPHQQVCLSTGSQDLGLVTAAEADDRYLPFEGTGAVSSWRLQFPLPKMQTQLLEGLSDIVLDIRYYALPGGAQFAREVQALLSPVGNEHSPSSF</sequence>
<dbReference type="InterPro" id="IPR046839">
    <property type="entry name" value="ABC_toxin_N"/>
</dbReference>
<dbReference type="InterPro" id="IPR040840">
    <property type="entry name" value="TcA_TcB_BD"/>
</dbReference>
<dbReference type="Pfam" id="PF20220">
    <property type="entry name" value="ABC_toxin_N"/>
    <property type="match status" value="1"/>
</dbReference>
<evidence type="ECO:0000259" key="1">
    <source>
        <dbReference type="Pfam" id="PF18276"/>
    </source>
</evidence>